<proteinExistence type="predicted"/>
<feature type="region of interest" description="Disordered" evidence="2">
    <location>
        <begin position="411"/>
        <end position="440"/>
    </location>
</feature>
<feature type="coiled-coil region" evidence="1">
    <location>
        <begin position="305"/>
        <end position="348"/>
    </location>
</feature>
<dbReference type="EMBL" id="KV019644">
    <property type="protein sequence ID" value="KZV15701.1"/>
    <property type="molecule type" value="Genomic_DNA"/>
</dbReference>
<feature type="compositionally biased region" description="Basic and acidic residues" evidence="2">
    <location>
        <begin position="152"/>
        <end position="162"/>
    </location>
</feature>
<keyword evidence="1" id="KW-0175">Coiled coil</keyword>
<gene>
    <name evidence="3" type="ORF">F511_32123</name>
</gene>
<organism evidence="3 4">
    <name type="scientific">Dorcoceras hygrometricum</name>
    <dbReference type="NCBI Taxonomy" id="472368"/>
    <lineage>
        <taxon>Eukaryota</taxon>
        <taxon>Viridiplantae</taxon>
        <taxon>Streptophyta</taxon>
        <taxon>Embryophyta</taxon>
        <taxon>Tracheophyta</taxon>
        <taxon>Spermatophyta</taxon>
        <taxon>Magnoliopsida</taxon>
        <taxon>eudicotyledons</taxon>
        <taxon>Gunneridae</taxon>
        <taxon>Pentapetalae</taxon>
        <taxon>asterids</taxon>
        <taxon>lamiids</taxon>
        <taxon>Lamiales</taxon>
        <taxon>Gesneriaceae</taxon>
        <taxon>Didymocarpoideae</taxon>
        <taxon>Trichosporeae</taxon>
        <taxon>Loxocarpinae</taxon>
        <taxon>Dorcoceras</taxon>
    </lineage>
</organism>
<evidence type="ECO:0000256" key="1">
    <source>
        <dbReference type="SAM" id="Coils"/>
    </source>
</evidence>
<dbReference type="Proteomes" id="UP000250235">
    <property type="component" value="Unassembled WGS sequence"/>
</dbReference>
<sequence>MQLVQIKRLGPGKFYLSHKGDHTFIKGNRSSHKGWMSRFFYVKWAEQKRNPWRSEMSWRDNIYTLTPSTPEHSPNFVSFLDAMREKSYNAPDLIKEDLLCHFGFSREGVELVGNLAEHMGKAEMLRALQESTEASSSGAAAPPLKVAKKRKDSTPAKKEARSQKKKGAYTTEVRRPPTPPGPMREGRLGLMPVIVIHEVHSLKGGPTTEMGSDRAPALNLFEDSLVVSPSRAVATGLLCNMVPDRDVARVRSASEVVALFAAQLAAAMVWGGEVIKRLTQTQREANSTRQSFDEVMEHHTELEMQLEVEKAARAAEKEASAAEKKVMGAELDETKARAEAEIRRLRSEAANAWDLGKEDFLNSSEFDDLCTKKSLDYFRSGFEGCVAQFRANGYFEEEHATPFLSLAVALEYLPEEDDEEANDDDEEDDACATPPSSPKP</sequence>
<evidence type="ECO:0000256" key="2">
    <source>
        <dbReference type="SAM" id="MobiDB-lite"/>
    </source>
</evidence>
<keyword evidence="4" id="KW-1185">Reference proteome</keyword>
<evidence type="ECO:0000313" key="4">
    <source>
        <dbReference type="Proteomes" id="UP000250235"/>
    </source>
</evidence>
<feature type="region of interest" description="Disordered" evidence="2">
    <location>
        <begin position="129"/>
        <end position="185"/>
    </location>
</feature>
<protein>
    <submittedName>
        <fullName evidence="3">Myosin heavy chain-related protein</fullName>
    </submittedName>
</protein>
<evidence type="ECO:0000313" key="3">
    <source>
        <dbReference type="EMBL" id="KZV15701.1"/>
    </source>
</evidence>
<reference evidence="3 4" key="1">
    <citation type="journal article" date="2015" name="Proc. Natl. Acad. Sci. U.S.A.">
        <title>The resurrection genome of Boea hygrometrica: A blueprint for survival of dehydration.</title>
        <authorList>
            <person name="Xiao L."/>
            <person name="Yang G."/>
            <person name="Zhang L."/>
            <person name="Yang X."/>
            <person name="Zhao S."/>
            <person name="Ji Z."/>
            <person name="Zhou Q."/>
            <person name="Hu M."/>
            <person name="Wang Y."/>
            <person name="Chen M."/>
            <person name="Xu Y."/>
            <person name="Jin H."/>
            <person name="Xiao X."/>
            <person name="Hu G."/>
            <person name="Bao F."/>
            <person name="Hu Y."/>
            <person name="Wan P."/>
            <person name="Li L."/>
            <person name="Deng X."/>
            <person name="Kuang T."/>
            <person name="Xiang C."/>
            <person name="Zhu J.K."/>
            <person name="Oliver M.J."/>
            <person name="He Y."/>
        </authorList>
    </citation>
    <scope>NUCLEOTIDE SEQUENCE [LARGE SCALE GENOMIC DNA]</scope>
    <source>
        <strain evidence="4">cv. XS01</strain>
    </source>
</reference>
<dbReference type="AlphaFoldDB" id="A0A2Z7A348"/>
<feature type="compositionally biased region" description="Low complexity" evidence="2">
    <location>
        <begin position="130"/>
        <end position="141"/>
    </location>
</feature>
<name>A0A2Z7A348_9LAMI</name>
<accession>A0A2Z7A348</accession>
<feature type="compositionally biased region" description="Acidic residues" evidence="2">
    <location>
        <begin position="413"/>
        <end position="430"/>
    </location>
</feature>